<dbReference type="GO" id="GO:0005737">
    <property type="term" value="C:cytoplasm"/>
    <property type="evidence" value="ECO:0007669"/>
    <property type="project" value="TreeGrafter"/>
</dbReference>
<gene>
    <name evidence="11" type="ORF">MNBD_GAMMA03-1679</name>
</gene>
<dbReference type="Pfam" id="PF02951">
    <property type="entry name" value="GSH-S_N"/>
    <property type="match status" value="1"/>
</dbReference>
<sequence length="325" mass="36590">MLNVGIVMDPIQNIKPHKDSSFAMLLEAQRRGHTLFYMQPEDLYLKNGQPFSHVSELKVWDRERDAQYYGFGGTHDMALKELDIILIRQDPPFTNDYLYSTHMLELAEAQGVLVVNKPQSLRDANEKLFASWFPECIPPTLVSANATQLKTFIQDHLDTILKPLDAMGGASIFRVKQDDPNISVIIETMTDHGKHHIMAQRYLPEIKEGDKRILLINGDPLDYTLARIPAEGETRGNIAAGGTGVGMPITERERWLCQQIAPTLKAKGLYFVGLDVIGDYITEINVTSPTCIRELDKQFDLNIAGLLFDCLEYSITPFPGLNESL</sequence>
<dbReference type="InterPro" id="IPR004218">
    <property type="entry name" value="GSHS_ATP-bd"/>
</dbReference>
<evidence type="ECO:0000256" key="5">
    <source>
        <dbReference type="ARBA" id="ARBA00022723"/>
    </source>
</evidence>
<evidence type="ECO:0000256" key="4">
    <source>
        <dbReference type="ARBA" id="ARBA00022684"/>
    </source>
</evidence>
<dbReference type="Gene3D" id="3.30.1490.20">
    <property type="entry name" value="ATP-grasp fold, A domain"/>
    <property type="match status" value="1"/>
</dbReference>
<feature type="domain" description="ATP-grasp" evidence="10">
    <location>
        <begin position="127"/>
        <end position="312"/>
    </location>
</feature>
<evidence type="ECO:0000256" key="1">
    <source>
        <dbReference type="ARBA" id="ARBA00001936"/>
    </source>
</evidence>
<keyword evidence="5" id="KW-0479">Metal-binding</keyword>
<dbReference type="Pfam" id="PF02955">
    <property type="entry name" value="GSH-S_ATP"/>
    <property type="match status" value="1"/>
</dbReference>
<dbReference type="InterPro" id="IPR011761">
    <property type="entry name" value="ATP-grasp"/>
</dbReference>
<dbReference type="PANTHER" id="PTHR21621">
    <property type="entry name" value="RIBOSOMAL PROTEIN S6 MODIFICATION PROTEIN"/>
    <property type="match status" value="1"/>
</dbReference>
<comment type="cofactor">
    <cofactor evidence="2">
        <name>Mg(2+)</name>
        <dbReference type="ChEBI" id="CHEBI:18420"/>
    </cofactor>
</comment>
<evidence type="ECO:0000313" key="11">
    <source>
        <dbReference type="EMBL" id="VAW48791.1"/>
    </source>
</evidence>
<comment type="cofactor">
    <cofactor evidence="1">
        <name>Mn(2+)</name>
        <dbReference type="ChEBI" id="CHEBI:29035"/>
    </cofactor>
</comment>
<dbReference type="NCBIfam" id="TIGR01380">
    <property type="entry name" value="glut_syn"/>
    <property type="match status" value="1"/>
</dbReference>
<protein>
    <submittedName>
        <fullName evidence="11">Glutathione synthetase</fullName>
        <ecNumber evidence="11">6.3.2.3</ecNumber>
    </submittedName>
</protein>
<evidence type="ECO:0000256" key="7">
    <source>
        <dbReference type="ARBA" id="ARBA00022840"/>
    </source>
</evidence>
<dbReference type="InterPro" id="IPR013815">
    <property type="entry name" value="ATP_grasp_subdomain_1"/>
</dbReference>
<keyword evidence="4" id="KW-0317">Glutathione biosynthesis</keyword>
<dbReference type="NCBIfam" id="NF003573">
    <property type="entry name" value="PRK05246.1"/>
    <property type="match status" value="1"/>
</dbReference>
<reference evidence="11" key="1">
    <citation type="submission" date="2018-06" db="EMBL/GenBank/DDBJ databases">
        <authorList>
            <person name="Zhirakovskaya E."/>
        </authorList>
    </citation>
    <scope>NUCLEOTIDE SEQUENCE</scope>
</reference>
<dbReference type="Gene3D" id="3.30.470.20">
    <property type="entry name" value="ATP-grasp fold, B domain"/>
    <property type="match status" value="1"/>
</dbReference>
<dbReference type="GO" id="GO:0004363">
    <property type="term" value="F:glutathione synthase activity"/>
    <property type="evidence" value="ECO:0007669"/>
    <property type="project" value="UniProtKB-EC"/>
</dbReference>
<dbReference type="EMBL" id="UOFC01000232">
    <property type="protein sequence ID" value="VAW48791.1"/>
    <property type="molecule type" value="Genomic_DNA"/>
</dbReference>
<evidence type="ECO:0000256" key="6">
    <source>
        <dbReference type="ARBA" id="ARBA00022741"/>
    </source>
</evidence>
<evidence type="ECO:0000256" key="8">
    <source>
        <dbReference type="ARBA" id="ARBA00022842"/>
    </source>
</evidence>
<evidence type="ECO:0000256" key="9">
    <source>
        <dbReference type="ARBA" id="ARBA00023211"/>
    </source>
</evidence>
<dbReference type="InterPro" id="IPR004215">
    <property type="entry name" value="GSHS_N"/>
</dbReference>
<dbReference type="PANTHER" id="PTHR21621:SF4">
    <property type="entry name" value="GLUTATHIONE SYNTHETASE"/>
    <property type="match status" value="1"/>
</dbReference>
<evidence type="ECO:0000259" key="10">
    <source>
        <dbReference type="PROSITE" id="PS50975"/>
    </source>
</evidence>
<dbReference type="GO" id="GO:0046872">
    <property type="term" value="F:metal ion binding"/>
    <property type="evidence" value="ECO:0007669"/>
    <property type="project" value="UniProtKB-KW"/>
</dbReference>
<dbReference type="SUPFAM" id="SSF52440">
    <property type="entry name" value="PreATP-grasp domain"/>
    <property type="match status" value="1"/>
</dbReference>
<proteinExistence type="inferred from homology"/>
<keyword evidence="7" id="KW-0067">ATP-binding</keyword>
<keyword evidence="3 11" id="KW-0436">Ligase</keyword>
<dbReference type="AlphaFoldDB" id="A0A3B0W0K4"/>
<dbReference type="EC" id="6.3.2.3" evidence="11"/>
<dbReference type="HAMAP" id="MF_00162">
    <property type="entry name" value="GSH_S"/>
    <property type="match status" value="1"/>
</dbReference>
<keyword evidence="8" id="KW-0460">Magnesium</keyword>
<accession>A0A3B0W0K4</accession>
<dbReference type="FunFam" id="3.40.50.20:FF:000009">
    <property type="entry name" value="Glutathione synthetase"/>
    <property type="match status" value="1"/>
</dbReference>
<evidence type="ECO:0000256" key="2">
    <source>
        <dbReference type="ARBA" id="ARBA00001946"/>
    </source>
</evidence>
<dbReference type="Gene3D" id="3.40.50.20">
    <property type="match status" value="1"/>
</dbReference>
<name>A0A3B0W0K4_9ZZZZ</name>
<organism evidence="11">
    <name type="scientific">hydrothermal vent metagenome</name>
    <dbReference type="NCBI Taxonomy" id="652676"/>
    <lineage>
        <taxon>unclassified sequences</taxon>
        <taxon>metagenomes</taxon>
        <taxon>ecological metagenomes</taxon>
    </lineage>
</organism>
<evidence type="ECO:0000256" key="3">
    <source>
        <dbReference type="ARBA" id="ARBA00022598"/>
    </source>
</evidence>
<dbReference type="InterPro" id="IPR006284">
    <property type="entry name" value="Glut_synth_pro"/>
</dbReference>
<dbReference type="PROSITE" id="PS50975">
    <property type="entry name" value="ATP_GRASP"/>
    <property type="match status" value="1"/>
</dbReference>
<keyword evidence="6" id="KW-0547">Nucleotide-binding</keyword>
<dbReference type="GO" id="GO:0005524">
    <property type="term" value="F:ATP binding"/>
    <property type="evidence" value="ECO:0007669"/>
    <property type="project" value="UniProtKB-KW"/>
</dbReference>
<keyword evidence="9" id="KW-0464">Manganese</keyword>
<dbReference type="InterPro" id="IPR016185">
    <property type="entry name" value="PreATP-grasp_dom_sf"/>
</dbReference>
<dbReference type="FunFam" id="3.30.1490.20:FF:000009">
    <property type="entry name" value="Glutathione synthetase"/>
    <property type="match status" value="1"/>
</dbReference>
<dbReference type="SUPFAM" id="SSF56059">
    <property type="entry name" value="Glutathione synthetase ATP-binding domain-like"/>
    <property type="match status" value="1"/>
</dbReference>